<proteinExistence type="predicted"/>
<dbReference type="EMBL" id="VJZA01000177">
    <property type="protein sequence ID" value="TVT13236.1"/>
    <property type="molecule type" value="Genomic_DNA"/>
</dbReference>
<feature type="signal peptide" evidence="2">
    <location>
        <begin position="1"/>
        <end position="39"/>
    </location>
</feature>
<comment type="caution">
    <text evidence="3">The sequence shown here is derived from an EMBL/GenBank/DDBJ whole genome shotgun (WGS) entry which is preliminary data.</text>
</comment>
<evidence type="ECO:0000313" key="3">
    <source>
        <dbReference type="EMBL" id="TVT13236.1"/>
    </source>
</evidence>
<organism evidence="3 4">
    <name type="scientific">Amycolatopsis acidiphila</name>
    <dbReference type="NCBI Taxonomy" id="715473"/>
    <lineage>
        <taxon>Bacteria</taxon>
        <taxon>Bacillati</taxon>
        <taxon>Actinomycetota</taxon>
        <taxon>Actinomycetes</taxon>
        <taxon>Pseudonocardiales</taxon>
        <taxon>Pseudonocardiaceae</taxon>
        <taxon>Amycolatopsis</taxon>
    </lineage>
</organism>
<keyword evidence="2" id="KW-0732">Signal</keyword>
<evidence type="ECO:0000256" key="1">
    <source>
        <dbReference type="SAM" id="MobiDB-lite"/>
    </source>
</evidence>
<dbReference type="Gene3D" id="2.60.120.260">
    <property type="entry name" value="Galactose-binding domain-like"/>
    <property type="match status" value="2"/>
</dbReference>
<gene>
    <name evidence="3" type="ORF">FNH06_39340</name>
</gene>
<keyword evidence="4" id="KW-1185">Reference proteome</keyword>
<feature type="non-terminal residue" evidence="3">
    <location>
        <position position="1326"/>
    </location>
</feature>
<feature type="chain" id="PRO_5039050222" description="DNRLRE domain-containing protein" evidence="2">
    <location>
        <begin position="40"/>
        <end position="1326"/>
    </location>
</feature>
<evidence type="ECO:0008006" key="5">
    <source>
        <dbReference type="Google" id="ProtNLM"/>
    </source>
</evidence>
<feature type="region of interest" description="Disordered" evidence="1">
    <location>
        <begin position="289"/>
        <end position="308"/>
    </location>
</feature>
<evidence type="ECO:0000313" key="4">
    <source>
        <dbReference type="Proteomes" id="UP000318578"/>
    </source>
</evidence>
<name>A0A557ZMI4_9PSEU</name>
<evidence type="ECO:0000256" key="2">
    <source>
        <dbReference type="SAM" id="SignalP"/>
    </source>
</evidence>
<reference evidence="3 4" key="1">
    <citation type="submission" date="2019-07" db="EMBL/GenBank/DDBJ databases">
        <title>New species of Amycolatopsis and Streptomyces.</title>
        <authorList>
            <person name="Duangmal K."/>
            <person name="Teo W.F.A."/>
            <person name="Lipun K."/>
        </authorList>
    </citation>
    <scope>NUCLEOTIDE SEQUENCE [LARGE SCALE GENOMIC DNA]</scope>
    <source>
        <strain evidence="3 4">JCM 30562</strain>
    </source>
</reference>
<dbReference type="Proteomes" id="UP000318578">
    <property type="component" value="Unassembled WGS sequence"/>
</dbReference>
<sequence>MTKRVLVSERARGKRFATRVLTCLLGATMLLGVVTPAAGAVDTFNPSTPPPPPAVPDSRALPTDQAPVSPPDVGQPPVDPPPPAPAPIPAPTASDIAVQTGKPVEVTAETTPTRQVMANPDGTFTATSNRVPVRTQKNGTWVPIDTTLHTNADGTLSPAATTENLTLSGGGSTPLITLAQGTGSIALSWPATLPAPLVSGATATYPNVYPGVDLQVTAEAASYSEVLVVHDATAAANPNVAQVHLTATATNLTLSTDANGALVATDSAGTVVFGGATPLMWDSAYDPKAGTQPSATDPGTGHITPIPATLTPVTTRSTKTTSTITTSTMDVTITPPSSALSGSGVTYPVYIDPQMTRGEEFWVEVTANGWSYINQNQLAQVGDCGTWTGCNGLTVARSYFRMGTEDVSGHPNGRSARVFSAQFYANEVWAAHNCIAEPVEVHLAGVIDNNTRWGGPEAGWINTQSSAAGTNCGGPNNVVFDVTSAAQTAADQGWPNLTLELRAPDEGNQYQWKQFADNPSLVINYSYPPNPAAGLRVSNAVTCTGHAYTPDAKPTLYATATDNNNPPLNPQLWFDLYNGAGTSAVVGGAGPVTIASGTTGAWTDTVALNNNTDYEFRVNVSTQQGTGQEMWAGAFSPWYSFTRLAAPSQSPYVDSYDYPANYWGQASDNPGTVFISTNGAANIAGFTWTLTGAGTESAPSTSQCNYNQTFGTTGGYISPDTSGWASLRLPTNISPGYHTMYVRSFDYAHNLSPESQPYTFYVAPPAGGSGGWSEAENLPLTQPAGQNVTVTHQANCCGVTWTGGQQLFFQGTAARQSFNLTLTAPVAGNYDLDANLTLAPDYGQLGFTLDGKSLGLPTTTPIDTYNPTVALKYAPLGGAYLTAGSHTLTVTVVGTNPASTGNRYMAGIDTVFVQPTDQVEAESPQLLQAVDTSGKNIPVGPVANNGGNSWRSVAQLEYDATAAGQAMNLTFTAPKEADYALGAMLTTRPGYGQLKFTVDNATVLENTDTAPVDTYTPTNTWTYRPFGSLHLTAGTHTLTVTVVGKNPASSGFAAGIDYLTIAAINNITAASFAAAMNNHGIAVDGQPANLDLWGGYSFSGYAMADAGYAPGSAVTVSGATFTMPAATNANDNIIADGQTIPLPAGQQVKANAIGLLAASTCGPSPAADARITYTDGTNSKAIVPSVPDWVYGDNTSATAVLSYIDDSTATRMPGRAGKFYAVFLPTDPTKTVAKVTLPYTGTGQLTNTCNTGAPVTAALHVLAMAPRPASSGPLPAGAAGWLGSWAAPADTAEIPPGGAGFANQTVRMVVHPTTTGASIRVRVSNT</sequence>
<accession>A0A557ZMI4</accession>
<feature type="compositionally biased region" description="Pro residues" evidence="1">
    <location>
        <begin position="68"/>
        <end position="90"/>
    </location>
</feature>
<protein>
    <recommendedName>
        <fullName evidence="5">DNRLRE domain-containing protein</fullName>
    </recommendedName>
</protein>
<feature type="region of interest" description="Disordered" evidence="1">
    <location>
        <begin position="43"/>
        <end position="94"/>
    </location>
</feature>